<comment type="subcellular location">
    <subcellularLocation>
        <location evidence="1">Membrane</location>
        <topology evidence="1">Multi-pass membrane protein</topology>
    </subcellularLocation>
</comment>
<feature type="transmembrane region" description="Helical" evidence="5">
    <location>
        <begin position="219"/>
        <end position="238"/>
    </location>
</feature>
<proteinExistence type="predicted"/>
<feature type="transmembrane region" description="Helical" evidence="5">
    <location>
        <begin position="455"/>
        <end position="477"/>
    </location>
</feature>
<dbReference type="Pfam" id="PF07690">
    <property type="entry name" value="MFS_1"/>
    <property type="match status" value="1"/>
</dbReference>
<dbReference type="PANTHER" id="PTHR11662">
    <property type="entry name" value="SOLUTE CARRIER FAMILY 17"/>
    <property type="match status" value="1"/>
</dbReference>
<keyword evidence="4 5" id="KW-0472">Membrane</keyword>
<evidence type="ECO:0000256" key="2">
    <source>
        <dbReference type="ARBA" id="ARBA00022692"/>
    </source>
</evidence>
<dbReference type="PANTHER" id="PTHR11662:SF405">
    <property type="entry name" value="PROTEIN CBG12249"/>
    <property type="match status" value="1"/>
</dbReference>
<organism evidence="7 8">
    <name type="scientific">Ditylenchus dipsaci</name>
    <dbReference type="NCBI Taxonomy" id="166011"/>
    <lineage>
        <taxon>Eukaryota</taxon>
        <taxon>Metazoa</taxon>
        <taxon>Ecdysozoa</taxon>
        <taxon>Nematoda</taxon>
        <taxon>Chromadorea</taxon>
        <taxon>Rhabditida</taxon>
        <taxon>Tylenchina</taxon>
        <taxon>Tylenchomorpha</taxon>
        <taxon>Sphaerularioidea</taxon>
        <taxon>Anguinidae</taxon>
        <taxon>Anguininae</taxon>
        <taxon>Ditylenchus</taxon>
    </lineage>
</organism>
<feature type="domain" description="Major facilitator superfamily (MFS) profile" evidence="6">
    <location>
        <begin position="35"/>
        <end position="479"/>
    </location>
</feature>
<keyword evidence="7" id="KW-1185">Reference proteome</keyword>
<evidence type="ECO:0000256" key="1">
    <source>
        <dbReference type="ARBA" id="ARBA00004141"/>
    </source>
</evidence>
<dbReference type="InterPro" id="IPR036259">
    <property type="entry name" value="MFS_trans_sf"/>
</dbReference>
<feature type="transmembrane region" description="Helical" evidence="5">
    <location>
        <begin position="361"/>
        <end position="381"/>
    </location>
</feature>
<dbReference type="PROSITE" id="PS50850">
    <property type="entry name" value="MFS"/>
    <property type="match status" value="1"/>
</dbReference>
<sequence length="508" mass="54961">MENGEIKKVKAKPLFHPSSVRFYLLLIMSFCVYCTVLMRSNLGVAIVFDTGDVPVAPIDQYNLTKLAEPDQCGELVVSTKGYDGTLNWSAGQQSQLFSALFYGSLLTVGVSGWISDQFSPKILIGLAIAANCIFSFLSPYLANAGVGYFMVARFLMGLSEGFIFPSTSSMLAQWFPPAERSTAAAVYTSGNQIAASFGVLVSSNLCGTQTFLAYGWPNIFYFAGICSLIFLILWLIFVSNTPAENRFISETEKNYLSEKLYDQVSKAGSGKQKKVPWLAMITSSATLCGLVAQFSFNFSNTMLQGFLPSYFRDVLKLDLNSNGFYTAIPFITQLIFKNVFGIGADYCKRRGWCSDTAACKILQTFANAGSAIVLIAMAVFVDCTRPTLSLILLAIFGVCFAGAMAGAFTATLSIAPPFTGTLTSLCSLSGCVANVATPTIIGLINTKGTRAEWSLIFFIAAGVNIICGLLFLVYGTAEVQPWAKLSTSDKVAPIVEISHKKIIEHSKM</sequence>
<dbReference type="AlphaFoldDB" id="A0A915DR40"/>
<dbReference type="InterPro" id="IPR050382">
    <property type="entry name" value="MFS_Na/Anion_cotransporter"/>
</dbReference>
<dbReference type="InterPro" id="IPR011701">
    <property type="entry name" value="MFS"/>
</dbReference>
<reference evidence="8" key="1">
    <citation type="submission" date="2022-11" db="UniProtKB">
        <authorList>
            <consortium name="WormBaseParasite"/>
        </authorList>
    </citation>
    <scope>IDENTIFICATION</scope>
</reference>
<dbReference type="SUPFAM" id="SSF103473">
    <property type="entry name" value="MFS general substrate transporter"/>
    <property type="match status" value="1"/>
</dbReference>
<protein>
    <submittedName>
        <fullName evidence="8">Major facilitator superfamily (MFS) profile domain-containing protein</fullName>
    </submittedName>
</protein>
<dbReference type="GO" id="GO:0006820">
    <property type="term" value="P:monoatomic anion transport"/>
    <property type="evidence" value="ECO:0007669"/>
    <property type="project" value="TreeGrafter"/>
</dbReference>
<dbReference type="Proteomes" id="UP000887574">
    <property type="component" value="Unplaced"/>
</dbReference>
<feature type="transmembrane region" description="Helical" evidence="5">
    <location>
        <begin position="20"/>
        <end position="38"/>
    </location>
</feature>
<dbReference type="GO" id="GO:0016020">
    <property type="term" value="C:membrane"/>
    <property type="evidence" value="ECO:0007669"/>
    <property type="project" value="UniProtKB-SubCell"/>
</dbReference>
<evidence type="ECO:0000259" key="6">
    <source>
        <dbReference type="PROSITE" id="PS50850"/>
    </source>
</evidence>
<dbReference type="InterPro" id="IPR020846">
    <property type="entry name" value="MFS_dom"/>
</dbReference>
<feature type="transmembrane region" description="Helical" evidence="5">
    <location>
        <begin position="122"/>
        <end position="142"/>
    </location>
</feature>
<evidence type="ECO:0000313" key="7">
    <source>
        <dbReference type="Proteomes" id="UP000887574"/>
    </source>
</evidence>
<evidence type="ECO:0000256" key="5">
    <source>
        <dbReference type="SAM" id="Phobius"/>
    </source>
</evidence>
<dbReference type="GO" id="GO:0022857">
    <property type="term" value="F:transmembrane transporter activity"/>
    <property type="evidence" value="ECO:0007669"/>
    <property type="project" value="InterPro"/>
</dbReference>
<keyword evidence="2 5" id="KW-0812">Transmembrane</keyword>
<evidence type="ECO:0000256" key="4">
    <source>
        <dbReference type="ARBA" id="ARBA00023136"/>
    </source>
</evidence>
<evidence type="ECO:0000256" key="3">
    <source>
        <dbReference type="ARBA" id="ARBA00022989"/>
    </source>
</evidence>
<dbReference type="WBParaSite" id="jg22022">
    <property type="protein sequence ID" value="jg22022"/>
    <property type="gene ID" value="jg22022"/>
</dbReference>
<evidence type="ECO:0000313" key="8">
    <source>
        <dbReference type="WBParaSite" id="jg22022"/>
    </source>
</evidence>
<dbReference type="Gene3D" id="1.20.1250.20">
    <property type="entry name" value="MFS general substrate transporter like domains"/>
    <property type="match status" value="2"/>
</dbReference>
<feature type="transmembrane region" description="Helical" evidence="5">
    <location>
        <begin position="275"/>
        <end position="296"/>
    </location>
</feature>
<feature type="transmembrane region" description="Helical" evidence="5">
    <location>
        <begin position="96"/>
        <end position="115"/>
    </location>
</feature>
<accession>A0A915DR40</accession>
<name>A0A915DR40_9BILA</name>
<feature type="transmembrane region" description="Helical" evidence="5">
    <location>
        <begin position="422"/>
        <end position="443"/>
    </location>
</feature>
<feature type="transmembrane region" description="Helical" evidence="5">
    <location>
        <begin position="388"/>
        <end position="410"/>
    </location>
</feature>
<dbReference type="FunFam" id="1.20.1250.20:FF:000532">
    <property type="entry name" value="SLC (SoLute Carrier) homolog"/>
    <property type="match status" value="1"/>
</dbReference>
<keyword evidence="3 5" id="KW-1133">Transmembrane helix</keyword>